<dbReference type="AlphaFoldDB" id="A0A512C4Z3"/>
<dbReference type="Proteomes" id="UP000321085">
    <property type="component" value="Unassembled WGS sequence"/>
</dbReference>
<gene>
    <name evidence="2" type="ORF">MAE02_69900</name>
</gene>
<feature type="domain" description="DUF6894" evidence="1">
    <location>
        <begin position="4"/>
        <end position="69"/>
    </location>
</feature>
<dbReference type="EMBL" id="BJYU01000405">
    <property type="protein sequence ID" value="GEO19294.1"/>
    <property type="molecule type" value="Genomic_DNA"/>
</dbReference>
<reference evidence="2 3" key="1">
    <citation type="submission" date="2019-07" db="EMBL/GenBank/DDBJ databases">
        <title>Whole genome shotgun sequence of Microvirga aerophila NBRC 106136.</title>
        <authorList>
            <person name="Hosoyama A."/>
            <person name="Uohara A."/>
            <person name="Ohji S."/>
            <person name="Ichikawa N."/>
        </authorList>
    </citation>
    <scope>NUCLEOTIDE SEQUENCE [LARGE SCALE GENOMIC DNA]</scope>
    <source>
        <strain evidence="2 3">NBRC 106136</strain>
    </source>
</reference>
<dbReference type="InterPro" id="IPR054189">
    <property type="entry name" value="DUF6894"/>
</dbReference>
<evidence type="ECO:0000313" key="3">
    <source>
        <dbReference type="Proteomes" id="UP000321085"/>
    </source>
</evidence>
<accession>A0A512C4Z3</accession>
<name>A0A512C4Z3_9HYPH</name>
<dbReference type="Pfam" id="PF21834">
    <property type="entry name" value="DUF6894"/>
    <property type="match status" value="1"/>
</dbReference>
<keyword evidence="3" id="KW-1185">Reference proteome</keyword>
<sequence length="77" mass="8664">MMPLYYLHIRNRNELEVDPDGMELPDIDAAMAEALKVARELTAEIPEYDASTVIEIADGDGQTILTVPFCHVFCPKR</sequence>
<proteinExistence type="predicted"/>
<comment type="caution">
    <text evidence="2">The sequence shown here is derived from an EMBL/GenBank/DDBJ whole genome shotgun (WGS) entry which is preliminary data.</text>
</comment>
<evidence type="ECO:0000313" key="2">
    <source>
        <dbReference type="EMBL" id="GEO19294.1"/>
    </source>
</evidence>
<organism evidence="2 3">
    <name type="scientific">Microvirga aerophila</name>
    <dbReference type="NCBI Taxonomy" id="670291"/>
    <lineage>
        <taxon>Bacteria</taxon>
        <taxon>Pseudomonadati</taxon>
        <taxon>Pseudomonadota</taxon>
        <taxon>Alphaproteobacteria</taxon>
        <taxon>Hyphomicrobiales</taxon>
        <taxon>Methylobacteriaceae</taxon>
        <taxon>Microvirga</taxon>
    </lineage>
</organism>
<evidence type="ECO:0000259" key="1">
    <source>
        <dbReference type="Pfam" id="PF21834"/>
    </source>
</evidence>
<protein>
    <recommendedName>
        <fullName evidence="1">DUF6894 domain-containing protein</fullName>
    </recommendedName>
</protein>